<dbReference type="VEuPathDB" id="VectorBase:PPAPM1_008944"/>
<dbReference type="InterPro" id="IPR036179">
    <property type="entry name" value="Ig-like_dom_sf"/>
</dbReference>
<keyword evidence="4" id="KW-1185">Reference proteome</keyword>
<dbReference type="GO" id="GO:0043025">
    <property type="term" value="C:neuronal cell body"/>
    <property type="evidence" value="ECO:0007669"/>
    <property type="project" value="TreeGrafter"/>
</dbReference>
<dbReference type="InterPro" id="IPR013783">
    <property type="entry name" value="Ig-like_fold"/>
</dbReference>
<dbReference type="InterPro" id="IPR003598">
    <property type="entry name" value="Ig_sub2"/>
</dbReference>
<dbReference type="GO" id="GO:0007156">
    <property type="term" value="P:homophilic cell adhesion via plasma membrane adhesion molecules"/>
    <property type="evidence" value="ECO:0007669"/>
    <property type="project" value="TreeGrafter"/>
</dbReference>
<dbReference type="FunFam" id="2.60.40.10:FF:001831">
    <property type="entry name" value="Uncharacterized protein, isoform B"/>
    <property type="match status" value="1"/>
</dbReference>
<feature type="domain" description="Ig-like" evidence="2">
    <location>
        <begin position="132"/>
        <end position="217"/>
    </location>
</feature>
<feature type="domain" description="Ig-like" evidence="2">
    <location>
        <begin position="36"/>
        <end position="124"/>
    </location>
</feature>
<organism evidence="3 4">
    <name type="scientific">Phlebotomus papatasi</name>
    <name type="common">Sandfly</name>
    <dbReference type="NCBI Taxonomy" id="29031"/>
    <lineage>
        <taxon>Eukaryota</taxon>
        <taxon>Metazoa</taxon>
        <taxon>Ecdysozoa</taxon>
        <taxon>Arthropoda</taxon>
        <taxon>Hexapoda</taxon>
        <taxon>Insecta</taxon>
        <taxon>Pterygota</taxon>
        <taxon>Neoptera</taxon>
        <taxon>Endopterygota</taxon>
        <taxon>Diptera</taxon>
        <taxon>Nematocera</taxon>
        <taxon>Psychodoidea</taxon>
        <taxon>Psychodidae</taxon>
        <taxon>Phlebotomus</taxon>
        <taxon>Phlebotomus</taxon>
    </lineage>
</organism>
<dbReference type="InterPro" id="IPR007110">
    <property type="entry name" value="Ig-like_dom"/>
</dbReference>
<reference evidence="3" key="1">
    <citation type="submission" date="2022-08" db="UniProtKB">
        <authorList>
            <consortium name="EnsemblMetazoa"/>
        </authorList>
    </citation>
    <scope>IDENTIFICATION</scope>
    <source>
        <strain evidence="3">Israel</strain>
    </source>
</reference>
<sequence length="244" mass="26859">MVSYCESFCYLFATLGVCQSLDMSHLNGDGMPTVLPKFISRGNLYKVTTGDTVTLPCRVQNLGTFVLLWRRGSSVLTAGPLMITRDNRFKLVDTYDLQITGVRTQDAGDYICQIGDQETRDQVHTLEILVPPTVRAVPQNGLVTARKGSTVTLECKASGNPVPSIYWYKRDPLAGSTHLSDSSTLVLDRVERQHAGVYQCAADNGVREPVSADVQLTVLCKYHATYLSYFVTSSPVHSMPTRAT</sequence>
<dbReference type="Gene3D" id="2.60.40.10">
    <property type="entry name" value="Immunoglobulins"/>
    <property type="match status" value="2"/>
</dbReference>
<accession>A0A1B0DM56</accession>
<dbReference type="GO" id="GO:0050808">
    <property type="term" value="P:synapse organization"/>
    <property type="evidence" value="ECO:0007669"/>
    <property type="project" value="TreeGrafter"/>
</dbReference>
<proteinExistence type="predicted"/>
<dbReference type="SMART" id="SM00409">
    <property type="entry name" value="IG"/>
    <property type="match status" value="2"/>
</dbReference>
<dbReference type="InterPro" id="IPR013098">
    <property type="entry name" value="Ig_I-set"/>
</dbReference>
<dbReference type="SMART" id="SM00408">
    <property type="entry name" value="IGc2"/>
    <property type="match status" value="2"/>
</dbReference>
<dbReference type="GO" id="GO:0030424">
    <property type="term" value="C:axon"/>
    <property type="evidence" value="ECO:0007669"/>
    <property type="project" value="TreeGrafter"/>
</dbReference>
<evidence type="ECO:0000313" key="4">
    <source>
        <dbReference type="Proteomes" id="UP000092462"/>
    </source>
</evidence>
<dbReference type="Pfam" id="PF07679">
    <property type="entry name" value="I-set"/>
    <property type="match status" value="1"/>
</dbReference>
<dbReference type="EnsemblMetazoa" id="PPAI009446-RA">
    <property type="protein sequence ID" value="PPAI009446-PA"/>
    <property type="gene ID" value="PPAI009446"/>
</dbReference>
<protein>
    <recommendedName>
        <fullName evidence="2">Ig-like domain-containing protein</fullName>
    </recommendedName>
</protein>
<dbReference type="InterPro" id="IPR003599">
    <property type="entry name" value="Ig_sub"/>
</dbReference>
<dbReference type="GO" id="GO:0005886">
    <property type="term" value="C:plasma membrane"/>
    <property type="evidence" value="ECO:0007669"/>
    <property type="project" value="TreeGrafter"/>
</dbReference>
<name>A0A1B0DM56_PHLPP</name>
<keyword evidence="1" id="KW-0393">Immunoglobulin domain</keyword>
<evidence type="ECO:0000313" key="3">
    <source>
        <dbReference type="EnsemblMetazoa" id="PPAI009446-PA"/>
    </source>
</evidence>
<dbReference type="PROSITE" id="PS50835">
    <property type="entry name" value="IG_LIKE"/>
    <property type="match status" value="2"/>
</dbReference>
<dbReference type="AlphaFoldDB" id="A0A1B0DM56"/>
<dbReference type="InterPro" id="IPR050958">
    <property type="entry name" value="Cell_Adh-Cytoskel_Orgn"/>
</dbReference>
<dbReference type="FunFam" id="2.60.40.10:FF:001268">
    <property type="entry name" value="Blast:Protein CEPU-1"/>
    <property type="match status" value="1"/>
</dbReference>
<dbReference type="GO" id="GO:0008046">
    <property type="term" value="F:axon guidance receptor activity"/>
    <property type="evidence" value="ECO:0007669"/>
    <property type="project" value="TreeGrafter"/>
</dbReference>
<dbReference type="PANTHER" id="PTHR45080:SF2">
    <property type="entry name" value="IP11255P"/>
    <property type="match status" value="1"/>
</dbReference>
<dbReference type="PANTHER" id="PTHR45080">
    <property type="entry name" value="CONTACTIN 5"/>
    <property type="match status" value="1"/>
</dbReference>
<evidence type="ECO:0000259" key="2">
    <source>
        <dbReference type="PROSITE" id="PS50835"/>
    </source>
</evidence>
<dbReference type="Pfam" id="PF13927">
    <property type="entry name" value="Ig_3"/>
    <property type="match status" value="1"/>
</dbReference>
<dbReference type="VEuPathDB" id="VectorBase:PPAI009446"/>
<dbReference type="SUPFAM" id="SSF48726">
    <property type="entry name" value="Immunoglobulin"/>
    <property type="match status" value="2"/>
</dbReference>
<dbReference type="EMBL" id="AJVK01036949">
    <property type="status" value="NOT_ANNOTATED_CDS"/>
    <property type="molecule type" value="Genomic_DNA"/>
</dbReference>
<dbReference type="Proteomes" id="UP000092462">
    <property type="component" value="Unassembled WGS sequence"/>
</dbReference>
<evidence type="ECO:0000256" key="1">
    <source>
        <dbReference type="ARBA" id="ARBA00023319"/>
    </source>
</evidence>